<reference evidence="2" key="1">
    <citation type="submission" date="2017-12" db="EMBL/GenBank/DDBJ databases">
        <authorList>
            <person name="Yu X.-Y."/>
        </authorList>
    </citation>
    <scope>NUCLEOTIDE SEQUENCE [LARGE SCALE GENOMIC DNA]</scope>
    <source>
        <strain evidence="2">ZYSR67-Z</strain>
    </source>
</reference>
<dbReference type="RefSeq" id="WP_101193592.1">
    <property type="nucleotide sequence ID" value="NZ_PIYS01000018.1"/>
</dbReference>
<evidence type="ECO:0000313" key="2">
    <source>
        <dbReference type="Proteomes" id="UP000242861"/>
    </source>
</evidence>
<proteinExistence type="predicted"/>
<protein>
    <submittedName>
        <fullName evidence="1">Uncharacterized protein</fullName>
    </submittedName>
</protein>
<dbReference type="Proteomes" id="UP000242861">
    <property type="component" value="Unassembled WGS sequence"/>
</dbReference>
<dbReference type="EMBL" id="PIYS01000018">
    <property type="protein sequence ID" value="PKF70848.1"/>
    <property type="molecule type" value="Genomic_DNA"/>
</dbReference>
<dbReference type="AlphaFoldDB" id="A0A2I0CNW0"/>
<gene>
    <name evidence="1" type="ORF">CW360_09985</name>
</gene>
<name>A0A2I0CNW0_9PSED</name>
<evidence type="ECO:0000313" key="1">
    <source>
        <dbReference type="EMBL" id="PKF70848.1"/>
    </source>
</evidence>
<sequence length="112" mass="12013">MSQANTAANVAQDAIDLLNATTEQLDMLAATLRAIRKAYPVEFANLRDGIRSGLLDARHLTDLGLGALADWRDFMTAQTGDLTTQLDYAREIAEQAQAVRTPSGHDAEGGAQ</sequence>
<organism evidence="1 2">
    <name type="scientific">Pseudomonas fluvialis</name>
    <dbReference type="NCBI Taxonomy" id="1793966"/>
    <lineage>
        <taxon>Bacteria</taxon>
        <taxon>Pseudomonadati</taxon>
        <taxon>Pseudomonadota</taxon>
        <taxon>Gammaproteobacteria</taxon>
        <taxon>Pseudomonadales</taxon>
        <taxon>Pseudomonadaceae</taxon>
        <taxon>Pseudomonas</taxon>
    </lineage>
</organism>
<comment type="caution">
    <text evidence="1">The sequence shown here is derived from an EMBL/GenBank/DDBJ whole genome shotgun (WGS) entry which is preliminary data.</text>
</comment>
<accession>A0A2I0CNW0</accession>